<keyword evidence="3" id="KW-0812">Transmembrane</keyword>
<feature type="region of interest" description="Disordered" evidence="2">
    <location>
        <begin position="2473"/>
        <end position="2496"/>
    </location>
</feature>
<dbReference type="SMART" id="SM01220">
    <property type="entry name" value="FSA_C"/>
    <property type="match status" value="1"/>
</dbReference>
<dbReference type="InterPro" id="IPR056741">
    <property type="entry name" value="BLTP1_M"/>
</dbReference>
<dbReference type="PANTHER" id="PTHR31640">
    <property type="entry name" value="TRANSMEMBRANE PROTEIN KIAA1109"/>
    <property type="match status" value="1"/>
</dbReference>
<feature type="compositionally biased region" description="Basic and acidic residues" evidence="2">
    <location>
        <begin position="1363"/>
        <end position="1380"/>
    </location>
</feature>
<dbReference type="GO" id="GO:0098793">
    <property type="term" value="C:presynapse"/>
    <property type="evidence" value="ECO:0007669"/>
    <property type="project" value="GOC"/>
</dbReference>
<feature type="compositionally biased region" description="Basic and acidic residues" evidence="2">
    <location>
        <begin position="1421"/>
        <end position="1440"/>
    </location>
</feature>
<evidence type="ECO:0000313" key="5">
    <source>
        <dbReference type="EMBL" id="CRK93956.1"/>
    </source>
</evidence>
<feature type="region of interest" description="Disordered" evidence="2">
    <location>
        <begin position="3595"/>
        <end position="3616"/>
    </location>
</feature>
<feature type="compositionally biased region" description="Polar residues" evidence="2">
    <location>
        <begin position="1449"/>
        <end position="1459"/>
    </location>
</feature>
<feature type="compositionally biased region" description="Low complexity" evidence="2">
    <location>
        <begin position="1081"/>
        <end position="1097"/>
    </location>
</feature>
<feature type="region of interest" description="Disordered" evidence="2">
    <location>
        <begin position="1081"/>
        <end position="1129"/>
    </location>
</feature>
<feature type="coiled-coil region" evidence="1">
    <location>
        <begin position="193"/>
        <end position="220"/>
    </location>
</feature>
<reference evidence="5 6" key="1">
    <citation type="submission" date="2015-04" db="EMBL/GenBank/DDBJ databases">
        <authorList>
            <person name="Syromyatnikov M.Y."/>
            <person name="Popov V.N."/>
        </authorList>
    </citation>
    <scope>NUCLEOTIDE SEQUENCE [LARGE SCALE GENOMIC DNA]</scope>
</reference>
<accession>A0A1J1I2Z0</accession>
<feature type="region of interest" description="Disordered" evidence="2">
    <location>
        <begin position="4240"/>
        <end position="4263"/>
    </location>
</feature>
<keyword evidence="3" id="KW-1133">Transmembrane helix</keyword>
<feature type="region of interest" description="Disordered" evidence="2">
    <location>
        <begin position="1717"/>
        <end position="1739"/>
    </location>
</feature>
<feature type="compositionally biased region" description="Low complexity" evidence="2">
    <location>
        <begin position="4248"/>
        <end position="4257"/>
    </location>
</feature>
<protein>
    <submittedName>
        <fullName evidence="5">CLUMA_CG007483, isoform A</fullName>
    </submittedName>
</protein>
<dbReference type="Proteomes" id="UP000183832">
    <property type="component" value="Unassembled WGS sequence"/>
</dbReference>
<feature type="domain" description="Bridge-like lipid transfer protein family member 1 C-terminal" evidence="4">
    <location>
        <begin position="4259"/>
        <end position="4935"/>
    </location>
</feature>
<feature type="region of interest" description="Disordered" evidence="2">
    <location>
        <begin position="4831"/>
        <end position="4852"/>
    </location>
</feature>
<feature type="compositionally biased region" description="Polar residues" evidence="2">
    <location>
        <begin position="3079"/>
        <end position="3091"/>
    </location>
</feature>
<keyword evidence="6" id="KW-1185">Reference proteome</keyword>
<feature type="transmembrane region" description="Helical" evidence="3">
    <location>
        <begin position="48"/>
        <end position="65"/>
    </location>
</feature>
<keyword evidence="3" id="KW-0472">Membrane</keyword>
<dbReference type="Pfam" id="PF20413">
    <property type="entry name" value="BLTP1_N"/>
    <property type="match status" value="1"/>
</dbReference>
<feature type="compositionally biased region" description="Polar residues" evidence="2">
    <location>
        <begin position="1717"/>
        <end position="1731"/>
    </location>
</feature>
<feature type="compositionally biased region" description="Polar residues" evidence="2">
    <location>
        <begin position="1098"/>
        <end position="1109"/>
    </location>
</feature>
<sequence length="4954" mass="558426">MDVEYLNISTLSSLLGESTTTEKSNSDIFNDTIQTIHKVISTKDMPQLCFALLLTYLWIIYITFYNHRIIGYLVTKFMNKLFFKTAYFKIGSITINPLAGKIMFRDLVYINYDYSCRVQDGYVIFRWWSRYVPKDISDARTDLSHSETRLSIMLNSFELHIYNRSDLYAEVEKAFGLKSSILIPTQTMSAEELAKIKEQALNLENQKMNLKKKRPEAMNARTWRDLIPVIKLDISSGRFSFGNRLTPTTLSICLEEARCVYSTRPAVNPLDHFMHFVKAKVENAKVLLAPSPKYIGMTDEPPRFMGEGFVVMMSNFLDLYFYMDEAGVVPEEPVLVTLANGDVVEAAPPVWGIDIKCGKGNSNISYGPWADRQRDHLYKFFFPQDYKDLEPTPAPKPGERRIVHSFDVKWSTLTHATIDILFSKEKETNAVHINIGPGSYMEAVLPWITLQDGFATKITGQFLHVDATTSLQYRSLAEFESLHYNIKIQYPMKWNEHQDWSINLIGYKATANIVFWHKEFFQYLIEDWATKTQPDIFNFVPYTCKFSVLLKEFEIITISNEYNWIDCSSTNQENNHLAFCGDLFDLSFALPFDDYLPNTVPLKFWIHGEGLDLSLYLPEISTSRPIIHAIDENATILTREGQIKKKSEIHGGKWRRVCLKKSGWVDCWSVPILAISIQYIYHPMPPLGPDPQADITTPEKEEILLSPMRIPKSKKSTTYTWNTTNGQQHFNPTTLESDEVTVEIEIGSSMLFAYGSILKNFYYLKENIFGEDQMFTDMEESNAKSTSHKTASAAASAVKSTTVKDDINKSISEAASSIEAEEKQTKSFDPRLYRPLDVTVILTIHDIQAHLMKNCNSNDPPCPIVLIERLGFEMNKRFFETKLQVLVSPAFLISPDNYPRPSKEKHLKQGHLLLSALQIRGHAMFSNENRCLDEDTLEYAWLLEIQLGKLSGKLTLPQLTHVVMGLESMAYLALDSENDLKSPKSILYCHHGMASNVCPQTKEDVKYRCPSSEDIKYRMIRVAIDAIDIYIVENGCALHNWISPIRFSTCNLHGQQVKSGITALIPNVLIRHFVATGAHLNHNNGNSHSNTNTTGSGRSSKLQSSQNSKTVDDKKDDLNPLMKRGDEASIKAKKENEYGLYRRGSRDKDEISTTYGSMRRSKDENHFKRDEIYSSIHSHKTRDSESYHEPWLEVGCVAFGPVIIEAATALPIPEHCLHLVQNNYLKLHDERTKRLMFLWTTSDVKCGCLGGCLFFGSNRNGPKFFKPSPQDLQDGINIARYHIIGGNKEFGFGQSLVHDNQLVFHTPPYSLQTISLQECYEYIGKNTCRTSRQTLDSKSPLPQKHDNFHSSHKSDVSPNNTFVRDKSGRSTLERVKEKESNSPITAERRGRRFSYTNSKQVHDVPYRLLDSSPKTQQQKQSESRQSHSRADFECRISQKDDDSDLLSRSAPQSSHPMQSDSEHSLSPKFSDDVTLRDVQRTISLTSENPSEAFFSADEEIHASRSSSLKTTDVSLPLGCPKKRFASDLSIVGPLDASGKLSSHRSDYEIHTPEHRLPTRPQSTAELNDERRLHNLATPLRKFNNISPRPEFRHFKPVYDINPDSSESHSLSSSSFISALSSQEDMTLVNLHMQANRPIVDSPLLMASYLTHLAQVRCSNWSHCSLPTGSDSFSMPLFQKNDDGGLVYIGSKLVPHFDNYSHWREIKIIPRFDGTTATASSGNQNIPSSSAPPKSHPWDPMVVVRGSNEEKSNEKEGKKDQEFLGTFHGEMPASRTSLVVRFKGQIDVMLTPLLLESSQRMIEALIPTLSSFHPLTVVNHLHNSCVNKVEAMNILKRDQSRSYWSQIHSNSKRSTTERNLQAGMPVMTDVYEEIYTQPTVRAGVFKKGGLISNTRALLAHLSSTNRTESGPLEAILIETSENQLEELVLTLDIGKAHAQLRRLKNEGYSQESQTIITAIPSHRSRAMFDCTKFPEESSDINGLGFIMFECGLEGISIKIVKRSQFEKSDNAEDTLKNVAEKTKAADSTSHTAMNFVQLLNEAGSMKAAEAIATTVRQIAMKKPTTPKPNASSKLKQTEKDPEKGKMEKEPPIILEDETNSEPQATKLNPTPINMPKDQTNDNGKISSCIIDLKTTWFNFAAPPRAPITKKIDYSRLDWNLLSTAAPSITAWMNPANRLAIKVVSMMRMLYQRETAVVTSLMCEALEQQSNYRLPKSRYPLKFTPMAKTLQDDCSCKLFTILQQYVTTLGVDKIEGNLKQQFVPPLSTLRQGVIVLSRQWKSILYNPMLFEHQYKGKLKRPSMNPTFSVPTIDDMQKDDDNDDDNQELPVTIDHLMTVDEENESALLLKQRPLTQHVINIPEDNSTLHIAKLTESVNSSPSTINSSKKKKTLYKNVPPPSSRSSIQMFPMMSGLGLVDKQDPHIEYGALKSGSIGSMCSSTDSNEKIPPPRPPPPNVSYRESSNVKDDLYSWMAKQQTSSTKHDEHKADKGDMRTSPNKANIHAFNAQDSGRLLDAHLIFEPLLTCLDVMPTKCYDNNQDATSLENLGTNLSLVCLFDTFRIDIVVSEAGDKKPKTKISKKSNGKFSLNCGNETPSFLSERIDIELEILKMSDGGINEPKHLYMSRGQLKKHTSTVVNFSLNIRYISQQVNMPLLRLLHQISNMYINVKEAQDELKDQPDTKRSLPIKDESSLASEMNDATLVGSIHEAPMDSVIFDYSDERYDKFNELGPTTAHAFPLGHSISRTKMPPLGPLIPLPSTSGARPQSFAQKLRSTGKTVKGKLGYTNLSESVTTPNKASPTIERSIQKINLEQKSSLPPTSGPLVNEAFVEMSQINFENVVETPKCWTTIFNLLDIYAAMPEMKTLSHRVSLSPDAIANLKSKLRSNHFFDAAADDEKNSAMQHVQTFEKTRLIVFGVVKINRTRLLATLSGLKLEAEITSFNSSTTWRNKTRPVSLECSLTGQIGRAMIVLLEGVAPNQQTVVKVTVGKSQTLYSSVSKKGKDKNNALLTIGAIFIDIPLHPIQLHGMVTRSSKQLSTTLQELRVTRTSARLSKQNEDLESPMHSRETKEKKTKEKSSKVLNRSSMNKQQGETRSGLLQPLLMQFNVFLQSLSITASLLPSLQAQYKMDNVTGKGSTGKKANFNIDLPSQSLSFITKASSQDSTANLPPQASIPLPQVHISAEFIPEDGTGSMKDTHIDGVILRQGGYLSAFAEIGEFERCLTTDLLNHLVFVQKVFMKEINEVVQKIYGGEKPVNPLWLEENEESHSNLRRVLFSLNIHVKRIQLTATTPCSSAVRFETGSIDFHLSNRVKNLADGSNTKLFGKAQIDLNLSLGQIIKNVIFDEAEPEFQQYAFFNTTIGFRNAFQNEMLNDDRELVLITLKRPLVYFQPIAIDKAILVWLNYKTAYEYWAEKRANLNMEVLTATQHVFDKVPFSASNLSTLFLQLTVEDMGICMPLNIPPLSNTWGARSIVQDFEQKKYAVITLENTIISACSSGSLVSKGKFVGLCFRFADDFDSSLDDWKPNINEDMMNLCVVSEGTYEVCSTTIASKKLHENAKWFLNVKWQMEGVDINLDVNIGKHLSALGHTLTQMQAGAEEDDDQVTLESPDSDSCSGKISQDILPRTKKTLDSLPSFLFDPTLDSKKRSQLMENEISEQTKIVSDLRSLGASVNTISHEERRLEELQALCYKYFRRDMIQKLKRPSALKRSMMLSSNRSKSFVAPSPTHEHIDFDAYDMIMPIDENSEITQQNSPSSHNSSSLRIKIPQRVQFSESLRRQTSLPSADSDADYSQEWPSMVSINEGVQTINIDGENVELRKKLPPVTSQKPHEPNIDFELDVKVVINSGKCVLHTKESSDEKSSNYSSNVKTHRRERSIGTDHGSPLPNRRNKEKSKLKYNTSAGALVDLTIFHIPGLDVKLHYQSKTLPDDMSPKVQSIDPFGMPINTTRRMSTKRASLFAWLTLQSIPEETIISPHILEFLEQTLEPLPTAQFTVPSSNPVNLEMLEHNYVVYASFPVDVIVYFHMKPSTFRFSCLPVSRVECMLQLPSLDIIFSSKRQEENASSDKESMKIQAIGGLSVTGCLADFNVYIFHPYGGSSKKATGTKESQPFPPLTDNERKDSLSINVEFVKFHLTRSRKLNFESNLPRKSIDQSSSRATIRFNSIVDIGTASFKYDMRRLTEILAFPKAWYRRNIMRRLFLGDLSVQQTNLNDDVTSHSPNEKSPLFLSKQKMKLNLESEMSKGGGVGMKSSKGKFSSPPDASSPCGDHQYSSWETLVLFAINFTKLNVQMNMGNVMGNCLWLSKAFRSDGSLSIGSSGHKNLFISLGLGGSTLESKGGIVGGTVEINTIHTHFHICEEPNYEPDHKIGIKFKALELKFDYMGTSVLMMRISDFNAALKDEWKRSNNYYTIPKRPVIILIHGDLNWDQFQIMISKSTTADILKMFYKLEDFFSQQFKSSKRVFTGLEPKLQTENSLRRKQLKKKIEAGAADENIQLSVDARHHRHWQKPLKHAMGLCISTIKNPLPKNGIVLGGTMELHGKNISLACFHGINFKSKSWALFSLREPCINFATEAQQQVEKSGDFHINQTLTFGLGLEPQSVPQHHSMATVVRMSRNVIFPPQFKTLQEWFHYAFSNSEIDAVDRFPVFEKDAREANTNSIERARGSGSVTTNVKLQDHNHNREVIFALPSLQLHFKTEHLQPSVADLKQEKPLVECSFITEFEDHIFVTVDADAFFFLHDLITSYLKEKEKVLISQNARSGSPNLINTAVSKESTNNLDVSSSNIGASSLSMASDNVSVSSNLAISSSNKNLTTLSGASSSSNANSSEDLRHMIGSKKVNSSKGGSDKDREKEKVDIETFLRMDWRNFNCKTWHLEPTIRLLSWAGQQIEPYGIDFILHKLGFSHARTTIPKWLQRGFMDPLDKLQSLLIMQLLLMVEENKQQEEKALEDKNNKK</sequence>
<proteinExistence type="predicted"/>
<feature type="region of interest" description="Disordered" evidence="2">
    <location>
        <begin position="3852"/>
        <end position="3892"/>
    </location>
</feature>
<feature type="compositionally biased region" description="Basic and acidic residues" evidence="2">
    <location>
        <begin position="2074"/>
        <end position="2089"/>
    </location>
</feature>
<feature type="compositionally biased region" description="Basic and acidic residues" evidence="2">
    <location>
        <begin position="1110"/>
        <end position="1129"/>
    </location>
</feature>
<feature type="compositionally biased region" description="Polar residues" evidence="2">
    <location>
        <begin position="3604"/>
        <end position="3616"/>
    </location>
</feature>
<evidence type="ECO:0000256" key="2">
    <source>
        <dbReference type="SAM" id="MobiDB-lite"/>
    </source>
</evidence>
<feature type="compositionally biased region" description="Basic and acidic residues" evidence="2">
    <location>
        <begin position="1460"/>
        <end position="1472"/>
    </location>
</feature>
<feature type="compositionally biased region" description="Pro residues" evidence="2">
    <location>
        <begin position="2445"/>
        <end position="2454"/>
    </location>
</feature>
<evidence type="ECO:0000256" key="1">
    <source>
        <dbReference type="SAM" id="Coils"/>
    </source>
</evidence>
<feature type="region of interest" description="Disordered" evidence="2">
    <location>
        <begin position="1332"/>
        <end position="1472"/>
    </location>
</feature>
<dbReference type="InterPro" id="IPR033616">
    <property type="entry name" value="BLTP1"/>
</dbReference>
<feature type="region of interest" description="Disordered" evidence="2">
    <location>
        <begin position="2058"/>
        <end position="2089"/>
    </location>
</feature>
<feature type="compositionally biased region" description="Basic and acidic residues" evidence="2">
    <location>
        <begin position="1343"/>
        <end position="1355"/>
    </location>
</feature>
<dbReference type="PANTHER" id="PTHR31640:SF1">
    <property type="entry name" value="BRIDGE-LIKE LIPID TRANSFER PROTEIN FAMILY MEMBER 1"/>
    <property type="match status" value="1"/>
</dbReference>
<gene>
    <name evidence="5" type="ORF">CLUMA_CG007483</name>
</gene>
<evidence type="ECO:0000259" key="4">
    <source>
        <dbReference type="SMART" id="SM01220"/>
    </source>
</evidence>
<feature type="region of interest" description="Disordered" evidence="2">
    <location>
        <begin position="2433"/>
        <end position="2460"/>
    </location>
</feature>
<organism evidence="5 6">
    <name type="scientific">Clunio marinus</name>
    <dbReference type="NCBI Taxonomy" id="568069"/>
    <lineage>
        <taxon>Eukaryota</taxon>
        <taxon>Metazoa</taxon>
        <taxon>Ecdysozoa</taxon>
        <taxon>Arthropoda</taxon>
        <taxon>Hexapoda</taxon>
        <taxon>Insecta</taxon>
        <taxon>Pterygota</taxon>
        <taxon>Neoptera</taxon>
        <taxon>Endopterygota</taxon>
        <taxon>Diptera</taxon>
        <taxon>Nematocera</taxon>
        <taxon>Chironomoidea</taxon>
        <taxon>Chironomidae</taxon>
        <taxon>Clunio</taxon>
    </lineage>
</organism>
<feature type="region of interest" description="Disordered" evidence="2">
    <location>
        <begin position="2375"/>
        <end position="2403"/>
    </location>
</feature>
<dbReference type="GO" id="GO:0048488">
    <property type="term" value="P:synaptic vesicle endocytosis"/>
    <property type="evidence" value="ECO:0007669"/>
    <property type="project" value="TreeGrafter"/>
</dbReference>
<feature type="region of interest" description="Disordered" evidence="2">
    <location>
        <begin position="3046"/>
        <end position="3091"/>
    </location>
</feature>
<dbReference type="EMBL" id="CVRI01000038">
    <property type="protein sequence ID" value="CRK93956.1"/>
    <property type="molecule type" value="Genomic_DNA"/>
</dbReference>
<dbReference type="Pfam" id="PF25039">
    <property type="entry name" value="BLTP1_M"/>
    <property type="match status" value="3"/>
</dbReference>
<feature type="compositionally biased region" description="Basic and acidic residues" evidence="2">
    <location>
        <begin position="3053"/>
        <end position="3077"/>
    </location>
</feature>
<dbReference type="STRING" id="568069.A0A1J1I2Z0"/>
<dbReference type="OrthoDB" id="10051416at2759"/>
<evidence type="ECO:0000313" key="6">
    <source>
        <dbReference type="Proteomes" id="UP000183832"/>
    </source>
</evidence>
<dbReference type="InterPro" id="IPR047104">
    <property type="entry name" value="BLTP1_N"/>
</dbReference>
<name>A0A1J1I2Z0_9DIPT</name>
<evidence type="ECO:0000256" key="3">
    <source>
        <dbReference type="SAM" id="Phobius"/>
    </source>
</evidence>
<feature type="compositionally biased region" description="Basic and acidic residues" evidence="2">
    <location>
        <begin position="2479"/>
        <end position="2491"/>
    </location>
</feature>
<dbReference type="Pfam" id="PF25040">
    <property type="entry name" value="BLTP1_C"/>
    <property type="match status" value="5"/>
</dbReference>
<dbReference type="InterPro" id="IPR056742">
    <property type="entry name" value="BLTP1_C"/>
</dbReference>
<keyword evidence="1" id="KW-0175">Coiled coil</keyword>